<dbReference type="OrthoDB" id="9815116at2"/>
<dbReference type="InterPro" id="IPR050678">
    <property type="entry name" value="DNA_Partitioning_ATPase"/>
</dbReference>
<protein>
    <submittedName>
        <fullName evidence="1">Cobyrinic acid AC-diamide synthase</fullName>
    </submittedName>
</protein>
<evidence type="ECO:0000313" key="2">
    <source>
        <dbReference type="Proteomes" id="UP000321606"/>
    </source>
</evidence>
<gene>
    <name evidence="1" type="ORF">JCM16774_2278</name>
</gene>
<dbReference type="CDD" id="cd02042">
    <property type="entry name" value="ParAB_family"/>
    <property type="match status" value="1"/>
</dbReference>
<dbReference type="Pfam" id="PF13614">
    <property type="entry name" value="AAA_31"/>
    <property type="match status" value="1"/>
</dbReference>
<dbReference type="InterPro" id="IPR025669">
    <property type="entry name" value="AAA_dom"/>
</dbReference>
<dbReference type="Gene3D" id="3.40.50.300">
    <property type="entry name" value="P-loop containing nucleotide triphosphate hydrolases"/>
    <property type="match status" value="1"/>
</dbReference>
<dbReference type="SUPFAM" id="SSF52540">
    <property type="entry name" value="P-loop containing nucleoside triphosphate hydrolases"/>
    <property type="match status" value="1"/>
</dbReference>
<proteinExistence type="predicted"/>
<dbReference type="Proteomes" id="UP000321606">
    <property type="component" value="Chromosome"/>
</dbReference>
<dbReference type="EMBL" id="AP019822">
    <property type="protein sequence ID" value="BBM37316.1"/>
    <property type="molecule type" value="Genomic_DNA"/>
</dbReference>
<dbReference type="KEGG" id="lgo:JCM16774_2278"/>
<evidence type="ECO:0000313" key="1">
    <source>
        <dbReference type="EMBL" id="BBM37316.1"/>
    </source>
</evidence>
<dbReference type="RefSeq" id="WP_006807097.1">
    <property type="nucleotide sequence ID" value="NZ_AP019822.1"/>
</dbReference>
<dbReference type="AlphaFoldDB" id="A0A510JE08"/>
<dbReference type="FunFam" id="3.40.50.300:FF:000285">
    <property type="entry name" value="Sporulation initiation inhibitor Soj"/>
    <property type="match status" value="1"/>
</dbReference>
<name>A0A510JE08_9FUSO</name>
<accession>A0A510JE08</accession>
<dbReference type="PRINTS" id="PR00091">
    <property type="entry name" value="NITROGNASEII"/>
</dbReference>
<dbReference type="PIRSF" id="PIRSF009320">
    <property type="entry name" value="Nuc_binding_HP_1000"/>
    <property type="match status" value="1"/>
</dbReference>
<dbReference type="STRING" id="714315.GCA_000516535_02272"/>
<dbReference type="InterPro" id="IPR027417">
    <property type="entry name" value="P-loop_NTPase"/>
</dbReference>
<dbReference type="PANTHER" id="PTHR13696">
    <property type="entry name" value="P-LOOP CONTAINING NUCLEOSIDE TRIPHOSPHATE HYDROLASE"/>
    <property type="match status" value="1"/>
</dbReference>
<organism evidence="1 2">
    <name type="scientific">Pseudoleptotrichia goodfellowii</name>
    <dbReference type="NCBI Taxonomy" id="157692"/>
    <lineage>
        <taxon>Bacteria</taxon>
        <taxon>Fusobacteriati</taxon>
        <taxon>Fusobacteriota</taxon>
        <taxon>Fusobacteriia</taxon>
        <taxon>Fusobacteriales</taxon>
        <taxon>Leptotrichiaceae</taxon>
        <taxon>Pseudoleptotrichia</taxon>
    </lineage>
</organism>
<reference evidence="1 2" key="1">
    <citation type="submission" date="2019-07" db="EMBL/GenBank/DDBJ databases">
        <title>Complete Genome Sequence of Leptotrichia goodfellowii Strain JCM 16774.</title>
        <authorList>
            <person name="Watanabe S."/>
            <person name="Cui L."/>
        </authorList>
    </citation>
    <scope>NUCLEOTIDE SEQUENCE [LARGE SCALE GENOMIC DNA]</scope>
    <source>
        <strain evidence="1 2">JCM16774</strain>
    </source>
</reference>
<dbReference type="PANTHER" id="PTHR13696:SF52">
    <property type="entry name" value="PARA FAMILY PROTEIN CT_582"/>
    <property type="match status" value="1"/>
</dbReference>
<sequence>MKKIVIANNKGGVAKTTTAYNLASYYAKKGKRILVIDCDPQGNLTDALGVDPNEVDCTILNALMKRNIKEAIIKLPQADNFYLIPSNLESERVNINLSSQLNRESVLKKILREVEDEFDMCIMDTSPSLSILTLNAIVAADSIYLTLRSGYFELRGAGLLISTINEIKEDLNDKLQVKGLILTQYDIRTSLSSDSKEQLEEHFKSTIMKTVIRQNVDLAKAPAHAQDIFDYAPASNGARDYEDLALEVLEREGLEW</sequence>